<dbReference type="InterPro" id="IPR048304">
    <property type="entry name" value="UbiD_Rift_dom"/>
</dbReference>
<comment type="caution">
    <text evidence="14">The sequence shown here is derived from an EMBL/GenBank/DDBJ whole genome shotgun (WGS) entry which is preliminary data.</text>
</comment>
<gene>
    <name evidence="14" type="ORF">SCAL_001267</name>
</gene>
<evidence type="ECO:0000256" key="9">
    <source>
        <dbReference type="ARBA" id="ARBA00049754"/>
    </source>
</evidence>
<keyword evidence="4" id="KW-0210">Decarboxylase</keyword>
<evidence type="ECO:0000256" key="5">
    <source>
        <dbReference type="ARBA" id="ARBA00023229"/>
    </source>
</evidence>
<dbReference type="SUPFAM" id="SSF50475">
    <property type="entry name" value="FMN-binding split barrel"/>
    <property type="match status" value="1"/>
</dbReference>
<comment type="catalytic activity">
    <reaction evidence="6">
        <text>(2E)-3-methyl-5-phosphooxypent-2-enoate + H(+) = isopentenyl phosphate + CO2</text>
        <dbReference type="Rhea" id="RHEA:78971"/>
        <dbReference type="ChEBI" id="CHEBI:15378"/>
        <dbReference type="ChEBI" id="CHEBI:16526"/>
        <dbReference type="ChEBI" id="CHEBI:65078"/>
        <dbReference type="ChEBI" id="CHEBI:229665"/>
        <dbReference type="EC" id="4.1.1.126"/>
    </reaction>
    <physiologicalReaction direction="left-to-right" evidence="6">
        <dbReference type="Rhea" id="RHEA:78972"/>
    </physiologicalReaction>
</comment>
<evidence type="ECO:0000256" key="1">
    <source>
        <dbReference type="ARBA" id="ARBA00005092"/>
    </source>
</evidence>
<feature type="domain" description="3-octaprenyl-4-hydroxybenzoate carboxy-lyase-like C-terminal" evidence="13">
    <location>
        <begin position="282"/>
        <end position="403"/>
    </location>
</feature>
<dbReference type="InterPro" id="IPR049381">
    <property type="entry name" value="UbiD-like_C"/>
</dbReference>
<dbReference type="GO" id="GO:0005737">
    <property type="term" value="C:cytoplasm"/>
    <property type="evidence" value="ECO:0007669"/>
    <property type="project" value="TreeGrafter"/>
</dbReference>
<evidence type="ECO:0000259" key="12">
    <source>
        <dbReference type="Pfam" id="PF20695"/>
    </source>
</evidence>
<sequence>MSFRAFLDELEECGELIEIDEPVSPELEACRIARKTDSPILFKDLSGKRACVNLIGSRNILSKVLGVKKEHIAAHLVDLPSESEVRVVDDSPTREVVEDADLTTLPIMKFFEADGGAYITSGIVVAEFDGIVNASFHRLMVIGKNKLAARLVPPRHTYLLHKKAREQGVGLKVGIAIGVDPVILFAAGTRVEPGFEFKYASMLRNAPVELFRLDNGIAVPHAEIVLEGEIDPEERANEGPFVDITGTYDEVRSEPVIKLTQIYHRKDPIYHSIIPGGREHQLLMGTPYEPLILKAVRHVADAKNAVMTAGGCTYFHAAVSIRKVREGDGKNAIVAALAAAPGVKQVVVVDEDIDLFNPNDLEYALATRVRWDKDLVVIPGARGSSLDPSAADDGTSTKVGIDATMPLERREAFERVTA</sequence>
<evidence type="ECO:0000313" key="14">
    <source>
        <dbReference type="EMBL" id="OFV67892.1"/>
    </source>
</evidence>
<accession>A0A1F2PAD3</accession>
<comment type="pathway">
    <text evidence="1">Isoprenoid biosynthesis; isopentenyl diphosphate biosynthesis via mevalonate pathway.</text>
</comment>
<keyword evidence="3" id="KW-0288">FMN</keyword>
<feature type="domain" description="3-octaprenyl-4-hydroxybenzoate carboxy-lyase-like Rift-related" evidence="11">
    <location>
        <begin position="91"/>
        <end position="277"/>
    </location>
</feature>
<keyword evidence="5" id="KW-0414">Isoprene biosynthesis</keyword>
<dbReference type="GO" id="GO:0016831">
    <property type="term" value="F:carboxy-lyase activity"/>
    <property type="evidence" value="ECO:0007669"/>
    <property type="project" value="UniProtKB-KW"/>
</dbReference>
<dbReference type="Proteomes" id="UP000186940">
    <property type="component" value="Unassembled WGS sequence"/>
</dbReference>
<dbReference type="InterPro" id="IPR049383">
    <property type="entry name" value="UbiD-like_N"/>
</dbReference>
<dbReference type="PANTHER" id="PTHR30108:SF21">
    <property type="entry name" value="4-HYDROXYBENZOATE DECARBOXYLASE"/>
    <property type="match status" value="1"/>
</dbReference>
<dbReference type="EMBL" id="LYOS01000003">
    <property type="protein sequence ID" value="OFV67892.1"/>
    <property type="molecule type" value="Genomic_DNA"/>
</dbReference>
<keyword evidence="3" id="KW-0285">Flavoprotein</keyword>
<organism evidence="14 15">
    <name type="scientific">Candidatus Syntropharchaeum caldarium</name>
    <dbReference type="NCBI Taxonomy" id="1838285"/>
    <lineage>
        <taxon>Archaea</taxon>
        <taxon>Methanobacteriati</taxon>
        <taxon>Methanobacteriota</taxon>
        <taxon>Stenosarchaea group</taxon>
        <taxon>Methanomicrobia</taxon>
        <taxon>Methanosarcinales</taxon>
        <taxon>ANME-2 cluster</taxon>
        <taxon>Candidatus Syntropharchaeum</taxon>
    </lineage>
</organism>
<dbReference type="Gene3D" id="3.40.1670.10">
    <property type="entry name" value="UbiD C-terminal domain-like"/>
    <property type="match status" value="1"/>
</dbReference>
<evidence type="ECO:0000259" key="13">
    <source>
        <dbReference type="Pfam" id="PF20696"/>
    </source>
</evidence>
<comment type="similarity">
    <text evidence="2">Belongs to the UbiD family.</text>
</comment>
<evidence type="ECO:0000256" key="4">
    <source>
        <dbReference type="ARBA" id="ARBA00022793"/>
    </source>
</evidence>
<dbReference type="Pfam" id="PF20695">
    <property type="entry name" value="UbiD_N"/>
    <property type="match status" value="1"/>
</dbReference>
<evidence type="ECO:0000256" key="3">
    <source>
        <dbReference type="ARBA" id="ARBA00022643"/>
    </source>
</evidence>
<evidence type="ECO:0000256" key="6">
    <source>
        <dbReference type="ARBA" id="ARBA00049054"/>
    </source>
</evidence>
<dbReference type="InterPro" id="IPR002830">
    <property type="entry name" value="UbiD"/>
</dbReference>
<keyword evidence="4" id="KW-0456">Lyase</keyword>
<feature type="domain" description="3-octaprenyl-4-hydroxybenzoate carboxy-lyase-like N-terminal" evidence="12">
    <location>
        <begin position="7"/>
        <end position="78"/>
    </location>
</feature>
<dbReference type="Pfam" id="PF01977">
    <property type="entry name" value="UbiD"/>
    <property type="match status" value="1"/>
</dbReference>
<dbReference type="EC" id="4.1.1.126" evidence="8"/>
<reference evidence="14" key="1">
    <citation type="submission" date="2016-05" db="EMBL/GenBank/DDBJ databases">
        <title>Microbial consortia oxidize butane by reversing methanogenesis.</title>
        <authorList>
            <person name="Laso-Perez R."/>
            <person name="Richter M."/>
            <person name="Wegener G."/>
            <person name="Musat F."/>
        </authorList>
    </citation>
    <scope>NUCLEOTIDE SEQUENCE [LARGE SCALE GENOMIC DNA]</scope>
    <source>
        <strain evidence="14">BOX2</strain>
    </source>
</reference>
<dbReference type="PANTHER" id="PTHR30108">
    <property type="entry name" value="3-OCTAPRENYL-4-HYDROXYBENZOATE CARBOXY-LYASE-RELATED"/>
    <property type="match status" value="1"/>
</dbReference>
<dbReference type="Pfam" id="PF20696">
    <property type="entry name" value="UbiD_C"/>
    <property type="match status" value="1"/>
</dbReference>
<evidence type="ECO:0000256" key="7">
    <source>
        <dbReference type="ARBA" id="ARBA00049583"/>
    </source>
</evidence>
<name>A0A1F2PAD3_9EURY</name>
<protein>
    <recommendedName>
        <fullName evidence="9">Anhydromevalonate phosphate decarboxylase</fullName>
        <ecNumber evidence="8">4.1.1.126</ecNumber>
    </recommendedName>
</protein>
<dbReference type="SUPFAM" id="SSF143968">
    <property type="entry name" value="UbiD C-terminal domain-like"/>
    <property type="match status" value="1"/>
</dbReference>
<evidence type="ECO:0000256" key="8">
    <source>
        <dbReference type="ARBA" id="ARBA00049727"/>
    </source>
</evidence>
<dbReference type="NCBIfam" id="TIGR00148">
    <property type="entry name" value="UbiD family decarboxylase"/>
    <property type="match status" value="1"/>
</dbReference>
<evidence type="ECO:0000259" key="11">
    <source>
        <dbReference type="Pfam" id="PF01977"/>
    </source>
</evidence>
<proteinExistence type="inferred from homology"/>
<comment type="cofactor">
    <cofactor evidence="10">
        <name>prenylated FMN</name>
        <dbReference type="ChEBI" id="CHEBI:87746"/>
    </cofactor>
</comment>
<evidence type="ECO:0000256" key="10">
    <source>
        <dbReference type="ARBA" id="ARBA00049936"/>
    </source>
</evidence>
<dbReference type="STRING" id="1838285.SCAL_001267"/>
<keyword evidence="15" id="KW-1185">Reference proteome</keyword>
<evidence type="ECO:0000256" key="2">
    <source>
        <dbReference type="ARBA" id="ARBA00010021"/>
    </source>
</evidence>
<dbReference type="AlphaFoldDB" id="A0A1F2PAD3"/>
<evidence type="ECO:0000313" key="15">
    <source>
        <dbReference type="Proteomes" id="UP000186940"/>
    </source>
</evidence>
<dbReference type="PATRIC" id="fig|1838285.3.peg.1287"/>
<comment type="function">
    <text evidence="7">Catalyzes the conversion of trans-anhydromevalonate 5-phosphate (tAHMP) into isopentenyl phosphate. Involved in the archaeal mevalonate (MVA) pathway, which provides fundamental precursors for isoprenoid biosynthesis, such as isopentenyl diphosphate (IPP) and dimethylallyl diphosphate (DMAPP).</text>
</comment>